<dbReference type="Gene3D" id="2.40.100.10">
    <property type="entry name" value="Cyclophilin-like"/>
    <property type="match status" value="1"/>
</dbReference>
<evidence type="ECO:0000313" key="6">
    <source>
        <dbReference type="EMBL" id="MBB6229196.1"/>
    </source>
</evidence>
<dbReference type="EC" id="5.2.1.8" evidence="1"/>
<dbReference type="EMBL" id="JACIIV010000035">
    <property type="protein sequence ID" value="MBB6229196.1"/>
    <property type="molecule type" value="Genomic_DNA"/>
</dbReference>
<dbReference type="InterPro" id="IPR029000">
    <property type="entry name" value="Cyclophilin-like_dom_sf"/>
</dbReference>
<organism evidence="6 7">
    <name type="scientific">Polymorphobacter multimanifer</name>
    <dbReference type="NCBI Taxonomy" id="1070431"/>
    <lineage>
        <taxon>Bacteria</taxon>
        <taxon>Pseudomonadati</taxon>
        <taxon>Pseudomonadota</taxon>
        <taxon>Alphaproteobacteria</taxon>
        <taxon>Sphingomonadales</taxon>
        <taxon>Sphingosinicellaceae</taxon>
        <taxon>Polymorphobacter</taxon>
    </lineage>
</organism>
<evidence type="ECO:0000256" key="1">
    <source>
        <dbReference type="ARBA" id="ARBA00013194"/>
    </source>
</evidence>
<keyword evidence="2" id="KW-0697">Rotamase</keyword>
<proteinExistence type="predicted"/>
<dbReference type="PANTHER" id="PTHR43246">
    <property type="entry name" value="PEPTIDYL-PROLYL CIS-TRANS ISOMERASE CYP38, CHLOROPLASTIC"/>
    <property type="match status" value="1"/>
</dbReference>
<dbReference type="Proteomes" id="UP000538147">
    <property type="component" value="Unassembled WGS sequence"/>
</dbReference>
<evidence type="ECO:0000256" key="2">
    <source>
        <dbReference type="ARBA" id="ARBA00023110"/>
    </source>
</evidence>
<evidence type="ECO:0000313" key="7">
    <source>
        <dbReference type="Proteomes" id="UP000538147"/>
    </source>
</evidence>
<comment type="caution">
    <text evidence="6">The sequence shown here is derived from an EMBL/GenBank/DDBJ whole genome shotgun (WGS) entry which is preliminary data.</text>
</comment>
<feature type="chain" id="PRO_5032715768" description="peptidylprolyl isomerase" evidence="4">
    <location>
        <begin position="21"/>
        <end position="302"/>
    </location>
</feature>
<keyword evidence="7" id="KW-1185">Reference proteome</keyword>
<dbReference type="PROSITE" id="PS50072">
    <property type="entry name" value="CSA_PPIASE_2"/>
    <property type="match status" value="1"/>
</dbReference>
<dbReference type="InterPro" id="IPR002130">
    <property type="entry name" value="Cyclophilin-type_PPIase_dom"/>
</dbReference>
<dbReference type="InterPro" id="IPR044665">
    <property type="entry name" value="E_coli_cyclophilin_A-like"/>
</dbReference>
<dbReference type="RefSeq" id="WP_184202710.1">
    <property type="nucleotide sequence ID" value="NZ_JACIIV010000035.1"/>
</dbReference>
<protein>
    <recommendedName>
        <fullName evidence="1">peptidylprolyl isomerase</fullName>
        <ecNumber evidence="1">5.2.1.8</ecNumber>
    </recommendedName>
</protein>
<dbReference type="Pfam" id="PF00160">
    <property type="entry name" value="Pro_isomerase"/>
    <property type="match status" value="1"/>
</dbReference>
<keyword evidence="4" id="KW-0732">Signal</keyword>
<evidence type="ECO:0000256" key="3">
    <source>
        <dbReference type="ARBA" id="ARBA00023235"/>
    </source>
</evidence>
<evidence type="ECO:0000256" key="4">
    <source>
        <dbReference type="SAM" id="SignalP"/>
    </source>
</evidence>
<reference evidence="6 7" key="1">
    <citation type="submission" date="2020-08" db="EMBL/GenBank/DDBJ databases">
        <title>Genomic Encyclopedia of Type Strains, Phase IV (KMG-IV): sequencing the most valuable type-strain genomes for metagenomic binning, comparative biology and taxonomic classification.</title>
        <authorList>
            <person name="Goeker M."/>
        </authorList>
    </citation>
    <scope>NUCLEOTIDE SEQUENCE [LARGE SCALE GENOMIC DNA]</scope>
    <source>
        <strain evidence="6 7">DSM 102189</strain>
    </source>
</reference>
<evidence type="ECO:0000259" key="5">
    <source>
        <dbReference type="PROSITE" id="PS50072"/>
    </source>
</evidence>
<name>A0A841LAN5_9SPHN</name>
<sequence>MTRVALLAAASLLLTAQAPAPTPATTITDPGSVLANAPADDWRPVDIENIVVFETTRGRMVLELAPAFAPMHIKAIRQFVAEGRFDGGAITRVQDNYVVQWAARPRPADAPALPIPLPPLPAEYEMPAQGFVFTRLEFADPYAEAGFIDGWPAGRDPRTKTVWLAHCYGMVGVGREAPPDVGDGTELYAVIGHAPRHLDRNLAVVGRIIEGLDAHASLPRGTAALGVYAKEAERTPITRATLGTNLADPPRFEVMDTASASFARYKAARANRSGFFVRPAGGLDLCNVQVPVRRATAAQQPR</sequence>
<gene>
    <name evidence="6" type="ORF">FHS79_003397</name>
</gene>
<feature type="domain" description="PPIase cyclophilin-type" evidence="5">
    <location>
        <begin position="47"/>
        <end position="242"/>
    </location>
</feature>
<dbReference type="AlphaFoldDB" id="A0A841LAN5"/>
<feature type="signal peptide" evidence="4">
    <location>
        <begin position="1"/>
        <end position="20"/>
    </location>
</feature>
<accession>A0A841LAN5</accession>
<keyword evidence="3 6" id="KW-0413">Isomerase</keyword>
<dbReference type="SUPFAM" id="SSF50891">
    <property type="entry name" value="Cyclophilin-like"/>
    <property type="match status" value="1"/>
</dbReference>
<dbReference type="GO" id="GO:0003755">
    <property type="term" value="F:peptidyl-prolyl cis-trans isomerase activity"/>
    <property type="evidence" value="ECO:0007669"/>
    <property type="project" value="UniProtKB-KW"/>
</dbReference>